<dbReference type="Pfam" id="PF15980">
    <property type="entry name" value="ComGF"/>
    <property type="match status" value="1"/>
</dbReference>
<protein>
    <recommendedName>
        <fullName evidence="4">Competence protein ComGF</fullName>
    </recommendedName>
</protein>
<reference evidence="2 3" key="1">
    <citation type="submission" date="2016-04" db="EMBL/GenBank/DDBJ databases">
        <title>Comparative Genomics and Epigenetics of Sporosarcina ureae.</title>
        <authorList>
            <person name="Oliver A.S."/>
            <person name="Cooper K.K."/>
        </authorList>
    </citation>
    <scope>NUCLEOTIDE SEQUENCE [LARGE SCALE GENOMIC DNA]</scope>
    <source>
        <strain evidence="2 3">S204</strain>
    </source>
</reference>
<dbReference type="NCBIfam" id="NF041002">
    <property type="entry name" value="pilin_ComGF"/>
    <property type="match status" value="1"/>
</dbReference>
<sequence length="144" mass="16811">MKQLNEKGYSLVESIVHLLIFTMLIQFAILFFYWQAPIEKVYQGDLLGEWELFSLELQELLEEVTGVEEVKPTLFTFQTKRGRITIQQYDKMLRKVVNGTGHVPLLMNVKSSKFTVKDSELKLAVEMKDGMRKERTFAIGLYQK</sequence>
<evidence type="ECO:0008006" key="4">
    <source>
        <dbReference type="Google" id="ProtNLM"/>
    </source>
</evidence>
<name>A0ABN4YLR4_SPOUR</name>
<organism evidence="2 3">
    <name type="scientific">Sporosarcina ureae</name>
    <dbReference type="NCBI Taxonomy" id="1571"/>
    <lineage>
        <taxon>Bacteria</taxon>
        <taxon>Bacillati</taxon>
        <taxon>Bacillota</taxon>
        <taxon>Bacilli</taxon>
        <taxon>Bacillales</taxon>
        <taxon>Caryophanaceae</taxon>
        <taxon>Sporosarcina</taxon>
    </lineage>
</organism>
<gene>
    <name evidence="2" type="ORF">SporoS204_00205</name>
</gene>
<evidence type="ECO:0000256" key="1">
    <source>
        <dbReference type="SAM" id="Phobius"/>
    </source>
</evidence>
<feature type="transmembrane region" description="Helical" evidence="1">
    <location>
        <begin position="15"/>
        <end position="34"/>
    </location>
</feature>
<keyword evidence="3" id="KW-1185">Reference proteome</keyword>
<evidence type="ECO:0000313" key="2">
    <source>
        <dbReference type="EMBL" id="ARF12726.1"/>
    </source>
</evidence>
<keyword evidence="1" id="KW-0812">Transmembrane</keyword>
<dbReference type="RefSeq" id="WP_029054529.1">
    <property type="nucleotide sequence ID" value="NZ_CP015108.1"/>
</dbReference>
<dbReference type="EMBL" id="CP015108">
    <property type="protein sequence ID" value="ARF12726.1"/>
    <property type="molecule type" value="Genomic_DNA"/>
</dbReference>
<keyword evidence="1" id="KW-1133">Transmembrane helix</keyword>
<accession>A0ABN4YLR4</accession>
<keyword evidence="1" id="KW-0472">Membrane</keyword>
<evidence type="ECO:0000313" key="3">
    <source>
        <dbReference type="Proteomes" id="UP000192486"/>
    </source>
</evidence>
<dbReference type="InterPro" id="IPR016977">
    <property type="entry name" value="ComGF"/>
</dbReference>
<dbReference type="Proteomes" id="UP000192486">
    <property type="component" value="Chromosome"/>
</dbReference>
<proteinExistence type="predicted"/>